<reference evidence="20" key="1">
    <citation type="journal article" date="2020" name="mSystems">
        <title>Genome- and Community-Level Interaction Insights into Carbon Utilization and Element Cycling Functions of Hydrothermarchaeota in Hydrothermal Sediment.</title>
        <authorList>
            <person name="Zhou Z."/>
            <person name="Liu Y."/>
            <person name="Xu W."/>
            <person name="Pan J."/>
            <person name="Luo Z.H."/>
            <person name="Li M."/>
        </authorList>
    </citation>
    <scope>NUCLEOTIDE SEQUENCE [LARGE SCALE GENOMIC DNA]</scope>
    <source>
        <strain evidence="20">SpSt-70</strain>
    </source>
</reference>
<evidence type="ECO:0000256" key="13">
    <source>
        <dbReference type="ARBA" id="ARBA00023209"/>
    </source>
</evidence>
<comment type="caution">
    <text evidence="20">The sequence shown here is derived from an EMBL/GenBank/DDBJ whole genome shotgun (WGS) entry which is preliminary data.</text>
</comment>
<keyword evidence="11" id="KW-0443">Lipid metabolism</keyword>
<dbReference type="AlphaFoldDB" id="A0A7C2CLV6"/>
<dbReference type="GO" id="GO:0016301">
    <property type="term" value="F:kinase activity"/>
    <property type="evidence" value="ECO:0007669"/>
    <property type="project" value="UniProtKB-KW"/>
</dbReference>
<dbReference type="Pfam" id="PF01219">
    <property type="entry name" value="DAGK_prokar"/>
    <property type="match status" value="1"/>
</dbReference>
<comment type="subcellular location">
    <subcellularLocation>
        <location evidence="1">Cell membrane</location>
        <topology evidence="1">Multi-pass membrane protein</topology>
    </subcellularLocation>
</comment>
<comment type="similarity">
    <text evidence="2">Belongs to the bacterial diacylglycerol kinase family.</text>
</comment>
<evidence type="ECO:0008006" key="21">
    <source>
        <dbReference type="Google" id="ProtNLM"/>
    </source>
</evidence>
<gene>
    <name evidence="20" type="ORF">ENU78_05655</name>
</gene>
<evidence type="ECO:0000256" key="3">
    <source>
        <dbReference type="ARBA" id="ARBA00022475"/>
    </source>
</evidence>
<evidence type="ECO:0000256" key="9">
    <source>
        <dbReference type="ARBA" id="ARBA00022840"/>
    </source>
</evidence>
<keyword evidence="10 19" id="KW-1133">Transmembrane helix</keyword>
<comment type="cofactor">
    <cofactor evidence="18">
        <name>Mg(2+)</name>
        <dbReference type="ChEBI" id="CHEBI:18420"/>
    </cofactor>
    <text evidence="18">Mn(2+), Zn(2+), Cd(2+) and Co(2+) support activity to lesser extents.</text>
</comment>
<proteinExistence type="inferred from homology"/>
<evidence type="ECO:0000256" key="15">
    <source>
        <dbReference type="PIRSR" id="PIRSR600829-1"/>
    </source>
</evidence>
<dbReference type="InterPro" id="IPR000829">
    <property type="entry name" value="DAGK"/>
</dbReference>
<protein>
    <recommendedName>
        <fullName evidence="21">Diacylglycerol kinase</fullName>
    </recommendedName>
</protein>
<dbReference type="InterPro" id="IPR036945">
    <property type="entry name" value="DAGK_sf"/>
</dbReference>
<evidence type="ECO:0000256" key="18">
    <source>
        <dbReference type="PIRSR" id="PIRSR600829-4"/>
    </source>
</evidence>
<keyword evidence="9 17" id="KW-0067">ATP-binding</keyword>
<keyword evidence="7 17" id="KW-0547">Nucleotide-binding</keyword>
<evidence type="ECO:0000256" key="16">
    <source>
        <dbReference type="PIRSR" id="PIRSR600829-2"/>
    </source>
</evidence>
<dbReference type="PANTHER" id="PTHR34299:SF1">
    <property type="entry name" value="DIACYLGLYCEROL KINASE"/>
    <property type="match status" value="1"/>
</dbReference>
<accession>A0A7C2CLV6</accession>
<dbReference type="PANTHER" id="PTHR34299">
    <property type="entry name" value="DIACYLGLYCEROL KINASE"/>
    <property type="match status" value="1"/>
</dbReference>
<dbReference type="GO" id="GO:0046872">
    <property type="term" value="F:metal ion binding"/>
    <property type="evidence" value="ECO:0007669"/>
    <property type="project" value="UniProtKB-KW"/>
</dbReference>
<keyword evidence="13" id="KW-0594">Phospholipid biosynthesis</keyword>
<feature type="transmembrane region" description="Helical" evidence="19">
    <location>
        <begin position="92"/>
        <end position="116"/>
    </location>
</feature>
<keyword evidence="12 19" id="KW-0472">Membrane</keyword>
<evidence type="ECO:0000256" key="5">
    <source>
        <dbReference type="ARBA" id="ARBA00022679"/>
    </source>
</evidence>
<dbReference type="GO" id="GO:0008654">
    <property type="term" value="P:phospholipid biosynthetic process"/>
    <property type="evidence" value="ECO:0007669"/>
    <property type="project" value="UniProtKB-KW"/>
</dbReference>
<dbReference type="GO" id="GO:0005524">
    <property type="term" value="F:ATP binding"/>
    <property type="evidence" value="ECO:0007669"/>
    <property type="project" value="UniProtKB-KW"/>
</dbReference>
<evidence type="ECO:0000256" key="19">
    <source>
        <dbReference type="SAM" id="Phobius"/>
    </source>
</evidence>
<evidence type="ECO:0000256" key="8">
    <source>
        <dbReference type="ARBA" id="ARBA00022777"/>
    </source>
</evidence>
<evidence type="ECO:0000256" key="2">
    <source>
        <dbReference type="ARBA" id="ARBA00005967"/>
    </source>
</evidence>
<feature type="binding site" evidence="17">
    <location>
        <position position="24"/>
    </location>
    <ligand>
        <name>ATP</name>
        <dbReference type="ChEBI" id="CHEBI:30616"/>
    </ligand>
</feature>
<keyword evidence="18" id="KW-0460">Magnesium</keyword>
<evidence type="ECO:0000256" key="1">
    <source>
        <dbReference type="ARBA" id="ARBA00004651"/>
    </source>
</evidence>
<evidence type="ECO:0000256" key="10">
    <source>
        <dbReference type="ARBA" id="ARBA00022989"/>
    </source>
</evidence>
<name>A0A7C2CLV6_DICTH</name>
<keyword evidence="6 19" id="KW-0812">Transmembrane</keyword>
<evidence type="ECO:0000256" key="17">
    <source>
        <dbReference type="PIRSR" id="PIRSR600829-3"/>
    </source>
</evidence>
<dbReference type="CDD" id="cd14263">
    <property type="entry name" value="DAGK_IM_like"/>
    <property type="match status" value="1"/>
</dbReference>
<evidence type="ECO:0000256" key="12">
    <source>
        <dbReference type="ARBA" id="ARBA00023136"/>
    </source>
</evidence>
<dbReference type="RefSeq" id="WP_149123169.1">
    <property type="nucleotide sequence ID" value="NZ_VTFL01000006.1"/>
</dbReference>
<keyword evidence="4" id="KW-0444">Lipid biosynthesis</keyword>
<evidence type="ECO:0000256" key="4">
    <source>
        <dbReference type="ARBA" id="ARBA00022516"/>
    </source>
</evidence>
<organism evidence="20">
    <name type="scientific">Dictyoglomus thermophilum</name>
    <dbReference type="NCBI Taxonomy" id="14"/>
    <lineage>
        <taxon>Bacteria</taxon>
        <taxon>Pseudomonadati</taxon>
        <taxon>Dictyoglomota</taxon>
        <taxon>Dictyoglomia</taxon>
        <taxon>Dictyoglomales</taxon>
        <taxon>Dictyoglomaceae</taxon>
        <taxon>Dictyoglomus</taxon>
    </lineage>
</organism>
<dbReference type="Gene3D" id="1.10.287.3610">
    <property type="match status" value="1"/>
</dbReference>
<feature type="transmembrane region" description="Helical" evidence="19">
    <location>
        <begin position="29"/>
        <end position="46"/>
    </location>
</feature>
<evidence type="ECO:0000256" key="14">
    <source>
        <dbReference type="ARBA" id="ARBA00023264"/>
    </source>
</evidence>
<evidence type="ECO:0000256" key="11">
    <source>
        <dbReference type="ARBA" id="ARBA00023098"/>
    </source>
</evidence>
<feature type="binding site" evidence="18">
    <location>
        <position position="72"/>
    </location>
    <ligand>
        <name>a divalent metal cation</name>
        <dbReference type="ChEBI" id="CHEBI:60240"/>
    </ligand>
</feature>
<evidence type="ECO:0000313" key="20">
    <source>
        <dbReference type="EMBL" id="HGK23911.1"/>
    </source>
</evidence>
<feature type="binding site" evidence="17">
    <location>
        <position position="72"/>
    </location>
    <ligand>
        <name>ATP</name>
        <dbReference type="ChEBI" id="CHEBI:30616"/>
    </ligand>
</feature>
<sequence length="120" mass="13532">MRNRNLIESVSKAIEGLVFGLKYERNIKIQAFIAIIVIILSIVLNFDSTDKLLIIMWCGVVISAEFFNSSIERAMDVLSEEYSPKIKVVKDLSASAVFILALMALVSGLLIFFRYISRLI</sequence>
<keyword evidence="14" id="KW-1208">Phospholipid metabolism</keyword>
<feature type="binding site" evidence="18">
    <location>
        <position position="24"/>
    </location>
    <ligand>
        <name>a divalent metal cation</name>
        <dbReference type="ChEBI" id="CHEBI:60240"/>
    </ligand>
</feature>
<feature type="binding site" evidence="16">
    <location>
        <position position="65"/>
    </location>
    <ligand>
        <name>substrate</name>
    </ligand>
</feature>
<evidence type="ECO:0000256" key="6">
    <source>
        <dbReference type="ARBA" id="ARBA00022692"/>
    </source>
</evidence>
<evidence type="ECO:0000256" key="7">
    <source>
        <dbReference type="ARBA" id="ARBA00022741"/>
    </source>
</evidence>
<keyword evidence="3" id="KW-1003">Cell membrane</keyword>
<dbReference type="GO" id="GO:0005886">
    <property type="term" value="C:plasma membrane"/>
    <property type="evidence" value="ECO:0007669"/>
    <property type="project" value="UniProtKB-SubCell"/>
</dbReference>
<feature type="active site" description="Proton acceptor" evidence="15">
    <location>
        <position position="65"/>
    </location>
</feature>
<keyword evidence="8" id="KW-0418">Kinase</keyword>
<dbReference type="EMBL" id="DTDV01000015">
    <property type="protein sequence ID" value="HGK23911.1"/>
    <property type="molecule type" value="Genomic_DNA"/>
</dbReference>
<feature type="binding site" evidence="17">
    <location>
        <begin position="90"/>
        <end position="91"/>
    </location>
    <ligand>
        <name>ATP</name>
        <dbReference type="ChEBI" id="CHEBI:30616"/>
    </ligand>
</feature>
<keyword evidence="5" id="KW-0808">Transferase</keyword>
<keyword evidence="18" id="KW-0479">Metal-binding</keyword>